<sequence>MKNLKNFLIAFSLVALTACSDSDDDTNLINDRDLSEVNDSLVEEITSIELPSNLTSSSNTGAQQTVAIFGTFQALGTSFTSLFAIPSNAVEQRTNLASRNSNASNSQTYTWSDGITTVNYNITELVDRFTFVYNVEGPEFNGKFMDGYNLKDGSLAEFNIYDTENGGVALNFRLSVTETSVTCEFTDNQGSRFVLVSNSDNSGSLEIFENNTLTIKSSWNANGNGTLTDFSTGETFTW</sequence>
<dbReference type="RefSeq" id="WP_095070541.1">
    <property type="nucleotide sequence ID" value="NZ_LT899436.1"/>
</dbReference>
<dbReference type="KEGG" id="tje:TJEJU_1335"/>
<accession>A0A238U9I2</accession>
<dbReference type="AlphaFoldDB" id="A0A238U9I2"/>
<organism evidence="1 2">
    <name type="scientific">Tenacibaculum jejuense</name>
    <dbReference type="NCBI Taxonomy" id="584609"/>
    <lineage>
        <taxon>Bacteria</taxon>
        <taxon>Pseudomonadati</taxon>
        <taxon>Bacteroidota</taxon>
        <taxon>Flavobacteriia</taxon>
        <taxon>Flavobacteriales</taxon>
        <taxon>Flavobacteriaceae</taxon>
        <taxon>Tenacibaculum</taxon>
    </lineage>
</organism>
<proteinExistence type="predicted"/>
<dbReference type="PROSITE" id="PS51257">
    <property type="entry name" value="PROKAR_LIPOPROTEIN"/>
    <property type="match status" value="1"/>
</dbReference>
<name>A0A238U9I2_9FLAO</name>
<dbReference type="Proteomes" id="UP000215214">
    <property type="component" value="Chromosome TJEJU"/>
</dbReference>
<keyword evidence="2" id="KW-1185">Reference proteome</keyword>
<evidence type="ECO:0000313" key="2">
    <source>
        <dbReference type="Proteomes" id="UP000215214"/>
    </source>
</evidence>
<evidence type="ECO:0000313" key="1">
    <source>
        <dbReference type="EMBL" id="SNR15070.1"/>
    </source>
</evidence>
<keyword evidence="1" id="KW-0449">Lipoprotein</keyword>
<protein>
    <submittedName>
        <fullName evidence="1">Probable lipoprotein</fullName>
    </submittedName>
</protein>
<dbReference type="EMBL" id="LT899436">
    <property type="protein sequence ID" value="SNR15070.1"/>
    <property type="molecule type" value="Genomic_DNA"/>
</dbReference>
<gene>
    <name evidence="1" type="ORF">TJEJU_1335</name>
</gene>
<reference evidence="1 2" key="1">
    <citation type="submission" date="2017-07" db="EMBL/GenBank/DDBJ databases">
        <authorList>
            <person name="Sun Z.S."/>
            <person name="Albrecht U."/>
            <person name="Echele G."/>
            <person name="Lee C.C."/>
        </authorList>
    </citation>
    <scope>NUCLEOTIDE SEQUENCE [LARGE SCALE GENOMIC DNA]</scope>
    <source>
        <strain evidence="2">type strain: KCTC 22618</strain>
    </source>
</reference>
<dbReference type="OrthoDB" id="1201376at2"/>